<dbReference type="GO" id="GO:0004190">
    <property type="term" value="F:aspartic-type endopeptidase activity"/>
    <property type="evidence" value="ECO:0007669"/>
    <property type="project" value="UniProtKB-EC"/>
</dbReference>
<feature type="signal peptide" evidence="2">
    <location>
        <begin position="1"/>
        <end position="23"/>
    </location>
</feature>
<feature type="active site" evidence="1">
    <location>
        <position position="230"/>
    </location>
</feature>
<dbReference type="AlphaFoldDB" id="A0A9X2D1Z1"/>
<organism evidence="3 4">
    <name type="scientific">Legionella maioricensis</name>
    <dbReference type="NCBI Taxonomy" id="2896528"/>
    <lineage>
        <taxon>Bacteria</taxon>
        <taxon>Pseudomonadati</taxon>
        <taxon>Pseudomonadota</taxon>
        <taxon>Gammaproteobacteria</taxon>
        <taxon>Legionellales</taxon>
        <taxon>Legionellaceae</taxon>
        <taxon>Legionella</taxon>
    </lineage>
</organism>
<dbReference type="PRINTS" id="PR00482">
    <property type="entry name" value="OMPTIN"/>
</dbReference>
<evidence type="ECO:0000256" key="1">
    <source>
        <dbReference type="PIRSR" id="PIRSR001522-1"/>
    </source>
</evidence>
<name>A0A9X2D1Z1_9GAMM</name>
<dbReference type="InterPro" id="IPR053724">
    <property type="entry name" value="OMP_A26_sf"/>
</dbReference>
<feature type="active site" evidence="1">
    <location>
        <position position="108"/>
    </location>
</feature>
<sequence length="320" mass="36243">MNTSGFAGLTLFTLLCIPSVFQANPDRPGYHDIDGFSLDVSVGYLSGKSKELVYDAPTGRKISELDWKISGESIIRGEANFHLFQWLDFNAQGWINLQQGRAVMDDYDWLNPNQISWTHWSHHEDTKLRQANEFDLNLRSWFIQQTSYQVAGIAGYQRTLFSFLGKGGCFTYNNGENIGCFIPGESVIGYKQVYESPYIGLAGKYLVKSFEFNGMFKFSNRVNAKDVDQHYLRNLTFHEQSSQSKYYNVVLNAGYFIKPQIKLFAEGSLGYFPNTMAKTEIIDNSTGAREYLPRGSAGLGNRNYIIALGVQYRGKATDTK</sequence>
<dbReference type="EMBL" id="JAJKBJ010000017">
    <property type="protein sequence ID" value="MCL9685001.1"/>
    <property type="molecule type" value="Genomic_DNA"/>
</dbReference>
<reference evidence="3" key="1">
    <citation type="submission" date="2021-11" db="EMBL/GenBank/DDBJ databases">
        <title>Legionella maioricencis sp. nov., a new species isolated from hot water samples in Mallorca.</title>
        <authorList>
            <person name="Crespi S."/>
            <person name="Drasar V."/>
            <person name="Salva-Serra F."/>
            <person name="Jaen-Luchoro D."/>
            <person name="Pineiro-Iglesias B."/>
            <person name="Aliaga F."/>
            <person name="Fernandez-Juarez V."/>
            <person name="Coll G."/>
            <person name="Moore E.R.B."/>
            <person name="Bennasar-Figueras A."/>
        </authorList>
    </citation>
    <scope>NUCLEOTIDE SEQUENCE</scope>
    <source>
        <strain evidence="3">HCPI-6</strain>
    </source>
</reference>
<dbReference type="InterPro" id="IPR020080">
    <property type="entry name" value="OM_adhesin/peptidase_omptin"/>
</dbReference>
<keyword evidence="2" id="KW-0732">Signal</keyword>
<proteinExistence type="predicted"/>
<dbReference type="GO" id="GO:0009279">
    <property type="term" value="C:cell outer membrane"/>
    <property type="evidence" value="ECO:0007669"/>
    <property type="project" value="InterPro"/>
</dbReference>
<dbReference type="PIRSF" id="PIRSF001522">
    <property type="entry name" value="Peptidase_A26"/>
    <property type="match status" value="1"/>
</dbReference>
<evidence type="ECO:0000313" key="3">
    <source>
        <dbReference type="EMBL" id="MCL9685001.1"/>
    </source>
</evidence>
<protein>
    <submittedName>
        <fullName evidence="3">Omptin family outer membrane protease</fullName>
        <ecNumber evidence="3">3.4.23.49</ecNumber>
    </submittedName>
</protein>
<dbReference type="InterPro" id="IPR000036">
    <property type="entry name" value="Peptidase_A26_omptin"/>
</dbReference>
<dbReference type="EC" id="3.4.23.49" evidence="3"/>
<evidence type="ECO:0000256" key="2">
    <source>
        <dbReference type="SAM" id="SignalP"/>
    </source>
</evidence>
<dbReference type="RefSeq" id="WP_250422413.1">
    <property type="nucleotide sequence ID" value="NZ_JAJKBJ010000017.1"/>
</dbReference>
<keyword evidence="3" id="KW-0645">Protease</keyword>
<gene>
    <name evidence="3" type="ORF">LOX96_12915</name>
</gene>
<dbReference type="GO" id="GO:0006508">
    <property type="term" value="P:proteolysis"/>
    <property type="evidence" value="ECO:0007669"/>
    <property type="project" value="UniProtKB-KW"/>
</dbReference>
<dbReference type="SUPFAM" id="SSF69917">
    <property type="entry name" value="OMPT-like"/>
    <property type="match status" value="1"/>
</dbReference>
<evidence type="ECO:0000313" key="4">
    <source>
        <dbReference type="Proteomes" id="UP001139721"/>
    </source>
</evidence>
<feature type="chain" id="PRO_5040851190" evidence="2">
    <location>
        <begin position="24"/>
        <end position="320"/>
    </location>
</feature>
<dbReference type="Gene3D" id="2.40.128.90">
    <property type="entry name" value="OMPT-like"/>
    <property type="match status" value="1"/>
</dbReference>
<accession>A0A9X2D1Z1</accession>
<comment type="caution">
    <text evidence="3">The sequence shown here is derived from an EMBL/GenBank/DDBJ whole genome shotgun (WGS) entry which is preliminary data.</text>
</comment>
<dbReference type="Proteomes" id="UP001139721">
    <property type="component" value="Unassembled WGS sequence"/>
</dbReference>
<feature type="active site" evidence="1">
    <location>
        <position position="228"/>
    </location>
</feature>
<keyword evidence="4" id="KW-1185">Reference proteome</keyword>
<keyword evidence="3" id="KW-0378">Hydrolase</keyword>
<feature type="active site" evidence="1">
    <location>
        <position position="106"/>
    </location>
</feature>
<dbReference type="Pfam" id="PF01278">
    <property type="entry name" value="Omptin"/>
    <property type="match status" value="1"/>
</dbReference>